<sequence>MLPNNFIGVFGVIDEELVKTAANKYGFNLEFKTKSIFEKNGFCTKHNVLVKLNDESLEIDLLANKYVDRHFIIECKGTDSSSALILVKESVEQDNMADMRRRNIEGTNFRLVGFEGENFCTFTGDFFNNNTKELKKSSRNDDENNFYKAQLQINDAISAFIQSASSGVSYITPVIVTNASIWVVDYNNPDKTEVDEFRWVLHKVKLGNNFKFVSREEESEVLSFILPVVNINYLDSFIKDAINMNTSTGRIKISPLSI</sequence>
<dbReference type="Proteomes" id="UP000054662">
    <property type="component" value="Unassembled WGS sequence"/>
</dbReference>
<dbReference type="PATRIC" id="fig|45076.6.peg.2569"/>
<name>A0A0W1A340_9GAMM</name>
<dbReference type="InterPro" id="IPR011335">
    <property type="entry name" value="Restrct_endonuc-II-like"/>
</dbReference>
<gene>
    <name evidence="1" type="ORF">Lwor_2337</name>
</gene>
<dbReference type="OrthoDB" id="5643676at2"/>
<dbReference type="SUPFAM" id="SSF52980">
    <property type="entry name" value="Restriction endonuclease-like"/>
    <property type="match status" value="1"/>
</dbReference>
<reference evidence="1 2" key="1">
    <citation type="submission" date="2015-11" db="EMBL/GenBank/DDBJ databases">
        <title>Genomic analysis of 38 Legionella species identifies large and diverse effector repertoires.</title>
        <authorList>
            <person name="Burstein D."/>
            <person name="Amaro F."/>
            <person name="Zusman T."/>
            <person name="Lifshitz Z."/>
            <person name="Cohen O."/>
            <person name="Gilbert J.A."/>
            <person name="Pupko T."/>
            <person name="Shuman H.A."/>
            <person name="Segal G."/>
        </authorList>
    </citation>
    <scope>NUCLEOTIDE SEQUENCE [LARGE SCALE GENOMIC DNA]</scope>
    <source>
        <strain evidence="1 2">ATCC 49508</strain>
    </source>
</reference>
<dbReference type="AlphaFoldDB" id="A0A0W1A340"/>
<proteinExistence type="predicted"/>
<protein>
    <submittedName>
        <fullName evidence="1">Uncharacterized protein</fullName>
    </submittedName>
</protein>
<comment type="caution">
    <text evidence="1">The sequence shown here is derived from an EMBL/GenBank/DDBJ whole genome shotgun (WGS) entry which is preliminary data.</text>
</comment>
<evidence type="ECO:0000313" key="1">
    <source>
        <dbReference type="EMBL" id="KTD75771.1"/>
    </source>
</evidence>
<dbReference type="EMBL" id="LNZC01000031">
    <property type="protein sequence ID" value="KTD75771.1"/>
    <property type="molecule type" value="Genomic_DNA"/>
</dbReference>
<organism evidence="1 2">
    <name type="scientific">Legionella worsleiensis</name>
    <dbReference type="NCBI Taxonomy" id="45076"/>
    <lineage>
        <taxon>Bacteria</taxon>
        <taxon>Pseudomonadati</taxon>
        <taxon>Pseudomonadota</taxon>
        <taxon>Gammaproteobacteria</taxon>
        <taxon>Legionellales</taxon>
        <taxon>Legionellaceae</taxon>
        <taxon>Legionella</taxon>
    </lineage>
</organism>
<keyword evidence="2" id="KW-1185">Reference proteome</keyword>
<dbReference type="RefSeq" id="WP_058494108.1">
    <property type="nucleotide sequence ID" value="NZ_CBCRUR010000021.1"/>
</dbReference>
<evidence type="ECO:0000313" key="2">
    <source>
        <dbReference type="Proteomes" id="UP000054662"/>
    </source>
</evidence>
<accession>A0A0W1A340</accession>